<proteinExistence type="predicted"/>
<comment type="caution">
    <text evidence="1">The sequence shown here is derived from an EMBL/GenBank/DDBJ whole genome shotgun (WGS) entry which is preliminary data.</text>
</comment>
<keyword evidence="2" id="KW-1185">Reference proteome</keyword>
<sequence>MPMSIGCIRDVQLGGKNSTDTLSFTEISGERWAVKLSKIKTILASAGKLFPDKCRLASGTKWFSNHSFISCYVIHVHLFERYMTGNTFIFLKALGLSDFPITKNFILWLPAAFPHPKIVIRSLESFTPVGSFWPAVANVVRGTHRKNKPVSSAL</sequence>
<gene>
    <name evidence="1" type="ORF">AVEN_1935_1</name>
</gene>
<dbReference type="AlphaFoldDB" id="A0A4Y2GEV6"/>
<evidence type="ECO:0000313" key="2">
    <source>
        <dbReference type="Proteomes" id="UP000499080"/>
    </source>
</evidence>
<dbReference type="EMBL" id="BGPR01001303">
    <property type="protein sequence ID" value="GBM50544.1"/>
    <property type="molecule type" value="Genomic_DNA"/>
</dbReference>
<accession>A0A4Y2GEV6</accession>
<dbReference type="Proteomes" id="UP000499080">
    <property type="component" value="Unassembled WGS sequence"/>
</dbReference>
<reference evidence="1 2" key="1">
    <citation type="journal article" date="2019" name="Sci. Rep.">
        <title>Orb-weaving spider Araneus ventricosus genome elucidates the spidroin gene catalogue.</title>
        <authorList>
            <person name="Kono N."/>
            <person name="Nakamura H."/>
            <person name="Ohtoshi R."/>
            <person name="Moran D.A.P."/>
            <person name="Shinohara A."/>
            <person name="Yoshida Y."/>
            <person name="Fujiwara M."/>
            <person name="Mori M."/>
            <person name="Tomita M."/>
            <person name="Arakawa K."/>
        </authorList>
    </citation>
    <scope>NUCLEOTIDE SEQUENCE [LARGE SCALE GENOMIC DNA]</scope>
</reference>
<organism evidence="1 2">
    <name type="scientific">Araneus ventricosus</name>
    <name type="common">Orbweaver spider</name>
    <name type="synonym">Epeira ventricosa</name>
    <dbReference type="NCBI Taxonomy" id="182803"/>
    <lineage>
        <taxon>Eukaryota</taxon>
        <taxon>Metazoa</taxon>
        <taxon>Ecdysozoa</taxon>
        <taxon>Arthropoda</taxon>
        <taxon>Chelicerata</taxon>
        <taxon>Arachnida</taxon>
        <taxon>Araneae</taxon>
        <taxon>Araneomorphae</taxon>
        <taxon>Entelegynae</taxon>
        <taxon>Araneoidea</taxon>
        <taxon>Araneidae</taxon>
        <taxon>Araneus</taxon>
    </lineage>
</organism>
<protein>
    <submittedName>
        <fullName evidence="1">Uncharacterized protein</fullName>
    </submittedName>
</protein>
<name>A0A4Y2GEV6_ARAVE</name>
<evidence type="ECO:0000313" key="1">
    <source>
        <dbReference type="EMBL" id="GBM50544.1"/>
    </source>
</evidence>